<accession>A0ABR3IMI4</accession>
<feature type="region of interest" description="Disordered" evidence="1">
    <location>
        <begin position="194"/>
        <end position="219"/>
    </location>
</feature>
<gene>
    <name evidence="2" type="ORF">ABMA27_000203</name>
</gene>
<feature type="compositionally biased region" description="Polar residues" evidence="1">
    <location>
        <begin position="194"/>
        <end position="204"/>
    </location>
</feature>
<organism evidence="2 3">
    <name type="scientific">Loxostege sticticalis</name>
    <name type="common">Beet webworm moth</name>
    <dbReference type="NCBI Taxonomy" id="481309"/>
    <lineage>
        <taxon>Eukaryota</taxon>
        <taxon>Metazoa</taxon>
        <taxon>Ecdysozoa</taxon>
        <taxon>Arthropoda</taxon>
        <taxon>Hexapoda</taxon>
        <taxon>Insecta</taxon>
        <taxon>Pterygota</taxon>
        <taxon>Neoptera</taxon>
        <taxon>Endopterygota</taxon>
        <taxon>Lepidoptera</taxon>
        <taxon>Glossata</taxon>
        <taxon>Ditrysia</taxon>
        <taxon>Pyraloidea</taxon>
        <taxon>Crambidae</taxon>
        <taxon>Pyraustinae</taxon>
        <taxon>Loxostege</taxon>
    </lineage>
</organism>
<evidence type="ECO:0000313" key="2">
    <source>
        <dbReference type="EMBL" id="KAL0902300.1"/>
    </source>
</evidence>
<sequence length="219" mass="25017">MLYNYCSRFLTAGASFRSMAFDFRAGYSTIQKIVNETSKAMWEVLRSVVLPIQEIWNFPNCIGAMGGKHINIRAPDNSGRSCGRNSDGDKKFHIPQNKCLPGTTDAMPHVFVADEAFPLQHNIMRPYPGNQLLGHQDKLRTPLRYYKQSLNLKKKQPKQLDYVILACVCLHNLINFIITDDVHMVSKEIPPPQNSVFDNANNDGRQSEYYGRTNYSREI</sequence>
<dbReference type="EMBL" id="JBEUOH010000001">
    <property type="protein sequence ID" value="KAL0902300.1"/>
    <property type="molecule type" value="Genomic_DNA"/>
</dbReference>
<proteinExistence type="predicted"/>
<reference evidence="2 3" key="1">
    <citation type="submission" date="2024-06" db="EMBL/GenBank/DDBJ databases">
        <title>A chromosome-level genome assembly of beet webworm, Loxostege sticticalis.</title>
        <authorList>
            <person name="Zhang Y."/>
        </authorList>
    </citation>
    <scope>NUCLEOTIDE SEQUENCE [LARGE SCALE GENOMIC DNA]</scope>
    <source>
        <strain evidence="2">AQ026</strain>
        <tissue evidence="2">Whole body</tissue>
    </source>
</reference>
<dbReference type="Proteomes" id="UP001549920">
    <property type="component" value="Unassembled WGS sequence"/>
</dbReference>
<evidence type="ECO:0000256" key="1">
    <source>
        <dbReference type="SAM" id="MobiDB-lite"/>
    </source>
</evidence>
<name>A0ABR3IMI4_LOXSC</name>
<keyword evidence="3" id="KW-1185">Reference proteome</keyword>
<evidence type="ECO:0000313" key="3">
    <source>
        <dbReference type="Proteomes" id="UP001549920"/>
    </source>
</evidence>
<protein>
    <recommendedName>
        <fullName evidence="4">DDE Tnp4 domain-containing protein</fullName>
    </recommendedName>
</protein>
<comment type="caution">
    <text evidence="2">The sequence shown here is derived from an EMBL/GenBank/DDBJ whole genome shotgun (WGS) entry which is preliminary data.</text>
</comment>
<evidence type="ECO:0008006" key="4">
    <source>
        <dbReference type="Google" id="ProtNLM"/>
    </source>
</evidence>